<dbReference type="Pfam" id="PF07690">
    <property type="entry name" value="MFS_1"/>
    <property type="match status" value="1"/>
</dbReference>
<dbReference type="Proteomes" id="UP000295632">
    <property type="component" value="Unassembled WGS sequence"/>
</dbReference>
<dbReference type="InterPro" id="IPR036259">
    <property type="entry name" value="MFS_trans_sf"/>
</dbReference>
<organism evidence="7 8">
    <name type="scientific">Aureibacillus halotolerans</name>
    <dbReference type="NCBI Taxonomy" id="1508390"/>
    <lineage>
        <taxon>Bacteria</taxon>
        <taxon>Bacillati</taxon>
        <taxon>Bacillota</taxon>
        <taxon>Bacilli</taxon>
        <taxon>Bacillales</taxon>
        <taxon>Bacillaceae</taxon>
        <taxon>Aureibacillus</taxon>
    </lineage>
</organism>
<feature type="transmembrane region" description="Helical" evidence="6">
    <location>
        <begin position="372"/>
        <end position="392"/>
    </location>
</feature>
<evidence type="ECO:0000256" key="6">
    <source>
        <dbReference type="SAM" id="Phobius"/>
    </source>
</evidence>
<feature type="transmembrane region" description="Helical" evidence="6">
    <location>
        <begin position="144"/>
        <end position="162"/>
    </location>
</feature>
<dbReference type="CDD" id="cd06173">
    <property type="entry name" value="MFS_MefA_like"/>
    <property type="match status" value="1"/>
</dbReference>
<keyword evidence="3 6" id="KW-0812">Transmembrane</keyword>
<dbReference type="EMBL" id="SNYJ01000028">
    <property type="protein sequence ID" value="TDQ33779.1"/>
    <property type="molecule type" value="Genomic_DNA"/>
</dbReference>
<comment type="subcellular location">
    <subcellularLocation>
        <location evidence="1">Cell membrane</location>
        <topology evidence="1">Multi-pass membrane protein</topology>
    </subcellularLocation>
</comment>
<dbReference type="RefSeq" id="WP_133582279.1">
    <property type="nucleotide sequence ID" value="NZ_SNYJ01000028.1"/>
</dbReference>
<feature type="transmembrane region" description="Helical" evidence="6">
    <location>
        <begin position="110"/>
        <end position="132"/>
    </location>
</feature>
<feature type="transmembrane region" description="Helical" evidence="6">
    <location>
        <begin position="398"/>
        <end position="420"/>
    </location>
</feature>
<feature type="transmembrane region" description="Helical" evidence="6">
    <location>
        <begin position="234"/>
        <end position="256"/>
    </location>
</feature>
<gene>
    <name evidence="7" type="ORF">EV213_12811</name>
</gene>
<evidence type="ECO:0000256" key="5">
    <source>
        <dbReference type="ARBA" id="ARBA00023136"/>
    </source>
</evidence>
<keyword evidence="4 6" id="KW-1133">Transmembrane helix</keyword>
<keyword evidence="2" id="KW-1003">Cell membrane</keyword>
<feature type="transmembrane region" description="Helical" evidence="6">
    <location>
        <begin position="168"/>
        <end position="192"/>
    </location>
</feature>
<feature type="transmembrane region" description="Helical" evidence="6">
    <location>
        <begin position="329"/>
        <end position="351"/>
    </location>
</feature>
<feature type="transmembrane region" description="Helical" evidence="6">
    <location>
        <begin position="268"/>
        <end position="286"/>
    </location>
</feature>
<keyword evidence="8" id="KW-1185">Reference proteome</keyword>
<dbReference type="GO" id="GO:0022857">
    <property type="term" value="F:transmembrane transporter activity"/>
    <property type="evidence" value="ECO:0007669"/>
    <property type="project" value="InterPro"/>
</dbReference>
<proteinExistence type="predicted"/>
<feature type="transmembrane region" description="Helical" evidence="6">
    <location>
        <begin position="49"/>
        <end position="70"/>
    </location>
</feature>
<dbReference type="Gene3D" id="1.20.1250.20">
    <property type="entry name" value="MFS general substrate transporter like domains"/>
    <property type="match status" value="1"/>
</dbReference>
<feature type="transmembrane region" description="Helical" evidence="6">
    <location>
        <begin position="298"/>
        <end position="317"/>
    </location>
</feature>
<reference evidence="7 8" key="1">
    <citation type="submission" date="2019-03" db="EMBL/GenBank/DDBJ databases">
        <title>Genomic Encyclopedia of Type Strains, Phase IV (KMG-IV): sequencing the most valuable type-strain genomes for metagenomic binning, comparative biology and taxonomic classification.</title>
        <authorList>
            <person name="Goeker M."/>
        </authorList>
    </citation>
    <scope>NUCLEOTIDE SEQUENCE [LARGE SCALE GENOMIC DNA]</scope>
    <source>
        <strain evidence="7 8">DSM 28697</strain>
    </source>
</reference>
<keyword evidence="5 6" id="KW-0472">Membrane</keyword>
<dbReference type="GO" id="GO:0005886">
    <property type="term" value="C:plasma membrane"/>
    <property type="evidence" value="ECO:0007669"/>
    <property type="project" value="UniProtKB-SubCell"/>
</dbReference>
<dbReference type="PANTHER" id="PTHR23513:SF6">
    <property type="entry name" value="MAJOR FACILITATOR SUPERFAMILY ASSOCIATED DOMAIN-CONTAINING PROTEIN"/>
    <property type="match status" value="1"/>
</dbReference>
<dbReference type="PANTHER" id="PTHR23513">
    <property type="entry name" value="INTEGRAL MEMBRANE EFFLUX PROTEIN-RELATED"/>
    <property type="match status" value="1"/>
</dbReference>
<sequence>MRVAYGYFKEVFKEKMNRQIIVGALSSRIGTLAFTAALSLYVLKLTGSPSALGFTLLMGTLPYFILGMVTGVVCDRFDKKKIIVVSDIARVIIGVMFILGLFILDPAYQLYMIYAVVILFAVFEAFLVTSFTSILPEVIPKEKLVDLNSSLSGLGEIARLLGPVLGTILFSFFGIHVVAMFIVLCFGFSVLYEMGIPYKMKKDDSGLTGLGRIVKSELAGFRDLFTLDLRVTSLFVNGFTTHLFLLPFLFIGIPYILNSVLGGHPTEYGVVEMFASIGGLLSVLFVPYLRMYGIAKNLLFGMIGMIMGTLFFSFLLFDPILMMLEAHLLPRVLFFSTCMFIIYLCFGYYGVYFSSFLQQNIRSSHMSKGMSTVMMSNSLGRMLGFSLFGFLFNHSIQAAILTLIGGMILKVVIHIPFLVVDKAKRVESESSMI</sequence>
<evidence type="ECO:0000256" key="3">
    <source>
        <dbReference type="ARBA" id="ARBA00022692"/>
    </source>
</evidence>
<evidence type="ECO:0000256" key="1">
    <source>
        <dbReference type="ARBA" id="ARBA00004651"/>
    </source>
</evidence>
<accession>A0A4R6TQA7</accession>
<evidence type="ECO:0000313" key="8">
    <source>
        <dbReference type="Proteomes" id="UP000295632"/>
    </source>
</evidence>
<evidence type="ECO:0000313" key="7">
    <source>
        <dbReference type="EMBL" id="TDQ33779.1"/>
    </source>
</evidence>
<evidence type="ECO:0000256" key="4">
    <source>
        <dbReference type="ARBA" id="ARBA00022989"/>
    </source>
</evidence>
<dbReference type="OrthoDB" id="9775268at2"/>
<feature type="transmembrane region" description="Helical" evidence="6">
    <location>
        <begin position="82"/>
        <end position="104"/>
    </location>
</feature>
<dbReference type="SUPFAM" id="SSF103473">
    <property type="entry name" value="MFS general substrate transporter"/>
    <property type="match status" value="1"/>
</dbReference>
<feature type="transmembrane region" description="Helical" evidence="6">
    <location>
        <begin position="20"/>
        <end position="43"/>
    </location>
</feature>
<dbReference type="AlphaFoldDB" id="A0A4R6TQA7"/>
<comment type="caution">
    <text evidence="7">The sequence shown here is derived from an EMBL/GenBank/DDBJ whole genome shotgun (WGS) entry which is preliminary data.</text>
</comment>
<name>A0A4R6TQA7_9BACI</name>
<protein>
    <submittedName>
        <fullName evidence="7">MFS transporter</fullName>
    </submittedName>
</protein>
<evidence type="ECO:0000256" key="2">
    <source>
        <dbReference type="ARBA" id="ARBA00022475"/>
    </source>
</evidence>
<dbReference type="InterPro" id="IPR011701">
    <property type="entry name" value="MFS"/>
</dbReference>